<evidence type="ECO:0000313" key="1">
    <source>
        <dbReference type="EMBL" id="CAJ1968545.1"/>
    </source>
</evidence>
<gene>
    <name evidence="1" type="ORF">CYCCA115_LOCUS23288</name>
</gene>
<name>A0AAD2JPN9_9STRA</name>
<reference evidence="1" key="1">
    <citation type="submission" date="2023-08" db="EMBL/GenBank/DDBJ databases">
        <authorList>
            <person name="Audoor S."/>
            <person name="Bilcke G."/>
        </authorList>
    </citation>
    <scope>NUCLEOTIDE SEQUENCE</scope>
</reference>
<dbReference type="InterPro" id="IPR011990">
    <property type="entry name" value="TPR-like_helical_dom_sf"/>
</dbReference>
<proteinExistence type="predicted"/>
<organism evidence="1 2">
    <name type="scientific">Cylindrotheca closterium</name>
    <dbReference type="NCBI Taxonomy" id="2856"/>
    <lineage>
        <taxon>Eukaryota</taxon>
        <taxon>Sar</taxon>
        <taxon>Stramenopiles</taxon>
        <taxon>Ochrophyta</taxon>
        <taxon>Bacillariophyta</taxon>
        <taxon>Bacillariophyceae</taxon>
        <taxon>Bacillariophycidae</taxon>
        <taxon>Bacillariales</taxon>
        <taxon>Bacillariaceae</taxon>
        <taxon>Cylindrotheca</taxon>
    </lineage>
</organism>
<dbReference type="Proteomes" id="UP001295423">
    <property type="component" value="Unassembled WGS sequence"/>
</dbReference>
<sequence length="97" mass="10940">MKAKGDLEKAAQLFQLALDLYHEDLYHETSVIHQTATAAYYENLSAFKADLGLLEDAIAASAEALKIRRRTFGDKDADTKRRMEVHRSLLKNLFGIS</sequence>
<keyword evidence="2" id="KW-1185">Reference proteome</keyword>
<evidence type="ECO:0000313" key="2">
    <source>
        <dbReference type="Proteomes" id="UP001295423"/>
    </source>
</evidence>
<comment type="caution">
    <text evidence="1">The sequence shown here is derived from an EMBL/GenBank/DDBJ whole genome shotgun (WGS) entry which is preliminary data.</text>
</comment>
<dbReference type="Gene3D" id="1.25.40.10">
    <property type="entry name" value="Tetratricopeptide repeat domain"/>
    <property type="match status" value="1"/>
</dbReference>
<dbReference type="Pfam" id="PF13374">
    <property type="entry name" value="TPR_10"/>
    <property type="match status" value="1"/>
</dbReference>
<dbReference type="EMBL" id="CAKOGP040002391">
    <property type="protein sequence ID" value="CAJ1968545.1"/>
    <property type="molecule type" value="Genomic_DNA"/>
</dbReference>
<accession>A0AAD2JPN9</accession>
<protein>
    <submittedName>
        <fullName evidence="1">Uncharacterized protein</fullName>
    </submittedName>
</protein>
<dbReference type="AlphaFoldDB" id="A0AAD2JPN9"/>
<dbReference type="SUPFAM" id="SSF48452">
    <property type="entry name" value="TPR-like"/>
    <property type="match status" value="1"/>
</dbReference>